<accession>A0AAN8BFT3</accession>
<sequence length="1438" mass="153127">MSSVSDHLHSGHTGAPVGCGETRAEEKACVGELEGLAGPELWTRELGLQEGSQDPSNDGLASVTPDHFPSSPSALANGLHRQGRLGHSRRKKTDTHTETHVLAETLRNMQTHIDTAVHEKVVSHAGMENSGHMDIHPHTGSVGPKLSGTLTPDAIRTTSPQPLSVALGNHPASINQRKAPETENPSTFCPVPVGPTPNTGSSALPVETEKKYALRSSGRPRFPCHLRKSSRLRRGMEDGEKRAGRERGGEEEDEVFVEKIWRVKEEEVAVGEKEVHSSVEAVLPTAPPPTDIPIALTVPKPAHKAVPKPGPRLGHKPGPKSRSRPPPKVQKAAPKSVKQRQAAMAQRAAAQLPFTNTSTIAATSLAVKQEPLPDLGGSGSNNRRRGRFVGVRKIVVKVARIPVNLSRRQKSYKISNMETVRDKSNNCGVDGSVVAREPTALLRMKNNGKSVMVMFPPGEMPVILKRRRGRPPKQPPPGIPAELLNTPNAGGIGDPPKKPQRRRRTKLPAPYPSYVNDTNDVKTEYGDVLSKLAFLNRQPPVTGRCSPPRCWTPSEPDSFHTPLENPGISTLLHRLTGYKRARGGRGGGAGRGGGGAGGVGGNERNKSTFSDFFESIGKNQKMSPLSEHGLPKKRGKGRGGGAVGSDPGAEKTVKRRRVKKNGAFKGEGMSMGQEWPNGAGGWGEGGMDKEKSLGGYQFCGSPRRGFSSCEVGRGGSYSSPGGGRGVRLAGEDSQGLFAGYFRSLLDSDDSSDLLDIASSQSDPRKASSTPGYESSSPATSHSWSPAFPKWSSKGANSGVEGSLHTHGSSARPPHSYGSLAQTSPTTSTYPKSTPPSLSHSPSSPHPSSFGHYSSGYSSSSPAVPQRPSDCSFAYGSGKAIGQMGYSNYQAAAKRGYGGYPAAGHSSMVRGESTGPTSPGGGYMSVAKSNPFSSTSSPEGYKQYNSSQWSYRQGYGGWSTDGFGPQYHGYSEYGSNESKDILDISNYTPQKAKRQPFPEILSESSSDSSHLGSAATGSGPSSTCGTYKLSEAPSVSGEGGQSSLSSLEKLMMDWHESASGPSYNWSQNVLFQGGGGHRQTCGELGDGAEGPEEAEGVCLHVRESGGPKAEARLLPQHLEQFLLEVQRGFSRRGWIITVETVAASLPWPTPILHPNPATSRTPVSTPPLTPPHPPLRSDIQPYTLESPLLLSHPVSPLPLTLPSQHLLPPQTYHPVPSRTFSPSCSPSPRITPLCATSLSPSQRPAQKDPQFSQYDSPSYCSSPYWYGQTSHSGSPSPHSHNTHSNTAAHTHSNPHTSPHGSTHSNALASPNANTQMNPHDTHLNNTQPHTIVHTNTTSLLQSHSNPHTNNHPHPNSHLSSHTHSNPSTSLRQGPMPHSPYPKLALDSSPHQEDTGGFSLSHQSYSGMGHRYPSQAAQGGGVLCQLLDTANDDSFSVTSL</sequence>
<comment type="caution">
    <text evidence="5">The sequence shown here is derived from an EMBL/GenBank/DDBJ whole genome shotgun (WGS) entry which is preliminary data.</text>
</comment>
<feature type="compositionally biased region" description="Basic residues" evidence="3">
    <location>
        <begin position="313"/>
        <end position="325"/>
    </location>
</feature>
<evidence type="ECO:0000256" key="1">
    <source>
        <dbReference type="ARBA" id="ARBA00004123"/>
    </source>
</evidence>
<feature type="region of interest" description="Disordered" evidence="3">
    <location>
        <begin position="49"/>
        <end position="97"/>
    </location>
</feature>
<feature type="compositionally biased region" description="Gly residues" evidence="3">
    <location>
        <begin position="584"/>
        <end position="601"/>
    </location>
</feature>
<comment type="subcellular location">
    <subcellularLocation>
        <location evidence="1">Nucleus</location>
    </subcellularLocation>
</comment>
<feature type="region of interest" description="Disordered" evidence="3">
    <location>
        <begin position="1267"/>
        <end position="1327"/>
    </location>
</feature>
<evidence type="ECO:0000259" key="4">
    <source>
        <dbReference type="Pfam" id="PF15735"/>
    </source>
</evidence>
<feature type="region of interest" description="Disordered" evidence="3">
    <location>
        <begin position="582"/>
        <end position="604"/>
    </location>
</feature>
<gene>
    <name evidence="5" type="ORF">CesoFtcFv8_020021</name>
</gene>
<dbReference type="InterPro" id="IPR039225">
    <property type="entry name" value="AHDC1"/>
</dbReference>
<evidence type="ECO:0000256" key="3">
    <source>
        <dbReference type="SAM" id="MobiDB-lite"/>
    </source>
</evidence>
<dbReference type="Proteomes" id="UP001335648">
    <property type="component" value="Unassembled WGS sequence"/>
</dbReference>
<evidence type="ECO:0000256" key="2">
    <source>
        <dbReference type="ARBA" id="ARBA00023242"/>
    </source>
</evidence>
<feature type="region of interest" description="Disordered" evidence="3">
    <location>
        <begin position="1230"/>
        <end position="1254"/>
    </location>
</feature>
<dbReference type="InterPro" id="IPR032757">
    <property type="entry name" value="DUF4683"/>
</dbReference>
<feature type="region of interest" description="Disordered" evidence="3">
    <location>
        <begin position="467"/>
        <end position="515"/>
    </location>
</feature>
<dbReference type="GO" id="GO:0005634">
    <property type="term" value="C:nucleus"/>
    <property type="evidence" value="ECO:0007669"/>
    <property type="project" value="UniProtKB-SubCell"/>
</dbReference>
<feature type="region of interest" description="Disordered" evidence="3">
    <location>
        <begin position="990"/>
        <end position="1041"/>
    </location>
</feature>
<evidence type="ECO:0000313" key="6">
    <source>
        <dbReference type="Proteomes" id="UP001335648"/>
    </source>
</evidence>
<reference evidence="5 6" key="1">
    <citation type="journal article" date="2023" name="Mol. Biol. Evol.">
        <title>Genomics of Secondarily Temperate Adaptation in the Only Non-Antarctic Icefish.</title>
        <authorList>
            <person name="Rivera-Colon A.G."/>
            <person name="Rayamajhi N."/>
            <person name="Minhas B.F."/>
            <person name="Madrigal G."/>
            <person name="Bilyk K.T."/>
            <person name="Yoon V."/>
            <person name="Hune M."/>
            <person name="Gregory S."/>
            <person name="Cheng C.H.C."/>
            <person name="Catchen J.M."/>
        </authorList>
    </citation>
    <scope>NUCLEOTIDE SEQUENCE [LARGE SCALE GENOMIC DNA]</scope>
    <source>
        <strain evidence="5">JC2023a</strain>
    </source>
</reference>
<feature type="compositionally biased region" description="Low complexity" evidence="3">
    <location>
        <begin position="1268"/>
        <end position="1292"/>
    </location>
</feature>
<feature type="region of interest" description="Disordered" evidence="3">
    <location>
        <begin position="175"/>
        <end position="203"/>
    </location>
</feature>
<feature type="region of interest" description="Disordered" evidence="3">
    <location>
        <begin position="229"/>
        <end position="250"/>
    </location>
</feature>
<feature type="region of interest" description="Disordered" evidence="3">
    <location>
        <begin position="1339"/>
        <end position="1411"/>
    </location>
</feature>
<organism evidence="5 6">
    <name type="scientific">Champsocephalus esox</name>
    <name type="common">pike icefish</name>
    <dbReference type="NCBI Taxonomy" id="159716"/>
    <lineage>
        <taxon>Eukaryota</taxon>
        <taxon>Metazoa</taxon>
        <taxon>Chordata</taxon>
        <taxon>Craniata</taxon>
        <taxon>Vertebrata</taxon>
        <taxon>Euteleostomi</taxon>
        <taxon>Actinopterygii</taxon>
        <taxon>Neopterygii</taxon>
        <taxon>Teleostei</taxon>
        <taxon>Neoteleostei</taxon>
        <taxon>Acanthomorphata</taxon>
        <taxon>Eupercaria</taxon>
        <taxon>Perciformes</taxon>
        <taxon>Notothenioidei</taxon>
        <taxon>Channichthyidae</taxon>
        <taxon>Champsocephalus</taxon>
    </lineage>
</organism>
<protein>
    <recommendedName>
        <fullName evidence="4">DUF4683 domain-containing protein</fullName>
    </recommendedName>
</protein>
<keyword evidence="6" id="KW-1185">Reference proteome</keyword>
<dbReference type="PANTHER" id="PTHR15617:SF1">
    <property type="entry name" value="TRANSCRIPTION FACTOR GIBBIN"/>
    <property type="match status" value="1"/>
</dbReference>
<feature type="compositionally biased region" description="Low complexity" evidence="3">
    <location>
        <begin position="774"/>
        <end position="786"/>
    </location>
</feature>
<evidence type="ECO:0000313" key="5">
    <source>
        <dbReference type="EMBL" id="KAK5883724.1"/>
    </source>
</evidence>
<feature type="compositionally biased region" description="Polar residues" evidence="3">
    <location>
        <begin position="1293"/>
        <end position="1327"/>
    </location>
</feature>
<dbReference type="Pfam" id="PF15735">
    <property type="entry name" value="DUF4683"/>
    <property type="match status" value="1"/>
</dbReference>
<feature type="compositionally biased region" description="Low complexity" evidence="3">
    <location>
        <begin position="822"/>
        <end position="861"/>
    </location>
</feature>
<feature type="region of interest" description="Disordered" evidence="3">
    <location>
        <begin position="1147"/>
        <end position="1179"/>
    </location>
</feature>
<keyword evidence="2" id="KW-0539">Nucleus</keyword>
<name>A0AAN8BFT3_9TELE</name>
<feature type="compositionally biased region" description="Low complexity" evidence="3">
    <location>
        <begin position="1341"/>
        <end position="1369"/>
    </location>
</feature>
<feature type="region of interest" description="Disordered" evidence="3">
    <location>
        <begin position="301"/>
        <end position="348"/>
    </location>
</feature>
<feature type="region of interest" description="Disordered" evidence="3">
    <location>
        <begin position="754"/>
        <end position="867"/>
    </location>
</feature>
<feature type="compositionally biased region" description="Pro residues" evidence="3">
    <location>
        <begin position="1163"/>
        <end position="1173"/>
    </location>
</feature>
<feature type="domain" description="DUF4683" evidence="4">
    <location>
        <begin position="501"/>
        <end position="554"/>
    </location>
</feature>
<feature type="compositionally biased region" description="Low complexity" evidence="3">
    <location>
        <begin position="339"/>
        <end position="348"/>
    </location>
</feature>
<feature type="compositionally biased region" description="Basic residues" evidence="3">
    <location>
        <begin position="81"/>
        <end position="93"/>
    </location>
</feature>
<dbReference type="PANTHER" id="PTHR15617">
    <property type="entry name" value="TRANSCRIPTION FACTOR GIBBIN"/>
    <property type="match status" value="1"/>
</dbReference>
<feature type="compositionally biased region" description="Low complexity" evidence="3">
    <location>
        <begin position="1001"/>
        <end position="1025"/>
    </location>
</feature>
<feature type="compositionally biased region" description="Basic residues" evidence="3">
    <location>
        <begin position="653"/>
        <end position="662"/>
    </location>
</feature>
<feature type="region of interest" description="Disordered" evidence="3">
    <location>
        <begin position="620"/>
        <end position="687"/>
    </location>
</feature>
<feature type="region of interest" description="Disordered" evidence="3">
    <location>
        <begin position="1"/>
        <end position="22"/>
    </location>
</feature>
<proteinExistence type="predicted"/>
<dbReference type="EMBL" id="JAULUE010002061">
    <property type="protein sequence ID" value="KAK5883724.1"/>
    <property type="molecule type" value="Genomic_DNA"/>
</dbReference>
<feature type="compositionally biased region" description="Basic and acidic residues" evidence="3">
    <location>
        <begin position="234"/>
        <end position="248"/>
    </location>
</feature>